<evidence type="ECO:0000256" key="11">
    <source>
        <dbReference type="ARBA" id="ARBA00023098"/>
    </source>
</evidence>
<dbReference type="PANTHER" id="PTHR45792:SF8">
    <property type="entry name" value="DIACYLGLYCEROL LIPASE-ALPHA"/>
    <property type="match status" value="1"/>
</dbReference>
<evidence type="ECO:0000256" key="5">
    <source>
        <dbReference type="ARBA" id="ARBA00022692"/>
    </source>
</evidence>
<evidence type="ECO:0000256" key="12">
    <source>
        <dbReference type="ARBA" id="ARBA00023136"/>
    </source>
</evidence>
<keyword evidence="12" id="KW-0472">Membrane</keyword>
<dbReference type="CDD" id="cd00519">
    <property type="entry name" value="Lipase_3"/>
    <property type="match status" value="1"/>
</dbReference>
<comment type="subcellular location">
    <subcellularLocation>
        <location evidence="2">Cell membrane</location>
        <topology evidence="2">Multi-pass membrane protein</topology>
    </subcellularLocation>
</comment>
<keyword evidence="6" id="KW-0479">Metal-binding</keyword>
<evidence type="ECO:0000256" key="10">
    <source>
        <dbReference type="ARBA" id="ARBA00022989"/>
    </source>
</evidence>
<evidence type="ECO:0000256" key="9">
    <source>
        <dbReference type="ARBA" id="ARBA00022963"/>
    </source>
</evidence>
<keyword evidence="11" id="KW-0443">Lipid metabolism</keyword>
<reference evidence="16 17" key="1">
    <citation type="submission" date="2024-03" db="EMBL/GenBank/DDBJ databases">
        <title>Aureococcus anophagefferens CCMP1851 and Kratosvirus quantuckense: Draft genome of a second virus-susceptible host strain in the model system.</title>
        <authorList>
            <person name="Chase E."/>
            <person name="Truchon A.R."/>
            <person name="Schepens W."/>
            <person name="Wilhelm S.W."/>
        </authorList>
    </citation>
    <scope>NUCLEOTIDE SEQUENCE [LARGE SCALE GENOMIC DNA]</scope>
    <source>
        <strain evidence="16 17">CCMP1851</strain>
    </source>
</reference>
<comment type="caution">
    <text evidence="16">The sequence shown here is derived from an EMBL/GenBank/DDBJ whole genome shotgun (WGS) entry which is preliminary data.</text>
</comment>
<evidence type="ECO:0000256" key="7">
    <source>
        <dbReference type="ARBA" id="ARBA00022801"/>
    </source>
</evidence>
<evidence type="ECO:0000313" key="16">
    <source>
        <dbReference type="EMBL" id="KAK7238613.1"/>
    </source>
</evidence>
<keyword evidence="8" id="KW-0106">Calcium</keyword>
<sequence>MQLWKVKGLAAAAGAATLWVLSLRRRSRATAKEVAAAACVALLSIPLLRRLSPPTLREVVGREWYEQLQIIKQVVDALEEKVFLGKSPLTETSHPLFANLSLLALVEDAARPPPRRAAGADEAKEGLEMMKYASAAYGGAFLLALGLLTPRAARDADDFSCAFAERDVRVALAAHCGARDVPYLHPGAPGVPSHYVCRRPDGVVVLGIRGTSTLSDALTDLVASDCAAGGGRAHAGIFRAAEAIADGCAAAVGAPRRLVVVGHSLGGGAAVLTSLRLAERLPGTRVACYAFAPPPTITARETPANLAVKTYAHADDCVPQLSLRSVALVLLRLLAIDRLDLGVAARVKLLAAGDAAAARATSAKALRHFAPTSSFPLLDHVGDEFFHLEGGGIVARDAAELRGVRFHRRMLVDHFPNAYEAALAAAAGTA</sequence>
<name>A0ABR1FU09_AURAN</name>
<dbReference type="Proteomes" id="UP001363151">
    <property type="component" value="Unassembled WGS sequence"/>
</dbReference>
<evidence type="ECO:0000259" key="15">
    <source>
        <dbReference type="Pfam" id="PF01764"/>
    </source>
</evidence>
<evidence type="ECO:0000256" key="8">
    <source>
        <dbReference type="ARBA" id="ARBA00022837"/>
    </source>
</evidence>
<protein>
    <recommendedName>
        <fullName evidence="14">sn-1-specific diacylglycerol lipase</fullName>
        <ecNumber evidence="14">3.1.1.116</ecNumber>
    </recommendedName>
</protein>
<evidence type="ECO:0000256" key="13">
    <source>
        <dbReference type="ARBA" id="ARBA00024531"/>
    </source>
</evidence>
<evidence type="ECO:0000256" key="1">
    <source>
        <dbReference type="ARBA" id="ARBA00001913"/>
    </source>
</evidence>
<dbReference type="SUPFAM" id="SSF53474">
    <property type="entry name" value="alpha/beta-Hydrolases"/>
    <property type="match status" value="1"/>
</dbReference>
<keyword evidence="5" id="KW-0812">Transmembrane</keyword>
<dbReference type="InterPro" id="IPR029058">
    <property type="entry name" value="AB_hydrolase_fold"/>
</dbReference>
<accession>A0ABR1FU09</accession>
<keyword evidence="7" id="KW-0378">Hydrolase</keyword>
<comment type="cofactor">
    <cofactor evidence="1">
        <name>Ca(2+)</name>
        <dbReference type="ChEBI" id="CHEBI:29108"/>
    </cofactor>
</comment>
<dbReference type="InterPro" id="IPR002921">
    <property type="entry name" value="Fungal_lipase-type"/>
</dbReference>
<gene>
    <name evidence="16" type="primary">DAGLB</name>
    <name evidence="16" type="ORF">SO694_00020234</name>
</gene>
<evidence type="ECO:0000256" key="2">
    <source>
        <dbReference type="ARBA" id="ARBA00004651"/>
    </source>
</evidence>
<keyword evidence="3" id="KW-1003">Cell membrane</keyword>
<proteinExistence type="predicted"/>
<dbReference type="PANTHER" id="PTHR45792">
    <property type="entry name" value="DIACYLGLYCEROL LIPASE HOMOLOG-RELATED"/>
    <property type="match status" value="1"/>
</dbReference>
<keyword evidence="9" id="KW-0442">Lipid degradation</keyword>
<feature type="domain" description="Fungal lipase-type" evidence="15">
    <location>
        <begin position="205"/>
        <end position="323"/>
    </location>
</feature>
<evidence type="ECO:0000256" key="4">
    <source>
        <dbReference type="ARBA" id="ARBA00022553"/>
    </source>
</evidence>
<evidence type="ECO:0000256" key="6">
    <source>
        <dbReference type="ARBA" id="ARBA00022723"/>
    </source>
</evidence>
<comment type="catalytic activity">
    <reaction evidence="13">
        <text>a 1,2-diacyl-sn-glycerol + H2O = a 2-acylglycerol + a fatty acid + H(+)</text>
        <dbReference type="Rhea" id="RHEA:33275"/>
        <dbReference type="ChEBI" id="CHEBI:15377"/>
        <dbReference type="ChEBI" id="CHEBI:15378"/>
        <dbReference type="ChEBI" id="CHEBI:17389"/>
        <dbReference type="ChEBI" id="CHEBI:17815"/>
        <dbReference type="ChEBI" id="CHEBI:28868"/>
        <dbReference type="EC" id="3.1.1.116"/>
    </reaction>
    <physiologicalReaction direction="left-to-right" evidence="13">
        <dbReference type="Rhea" id="RHEA:33276"/>
    </physiologicalReaction>
</comment>
<dbReference type="EMBL" id="JBBJCI010000229">
    <property type="protein sequence ID" value="KAK7238613.1"/>
    <property type="molecule type" value="Genomic_DNA"/>
</dbReference>
<keyword evidence="17" id="KW-1185">Reference proteome</keyword>
<dbReference type="Gene3D" id="3.40.50.1820">
    <property type="entry name" value="alpha/beta hydrolase"/>
    <property type="match status" value="1"/>
</dbReference>
<dbReference type="Pfam" id="PF01764">
    <property type="entry name" value="Lipase_3"/>
    <property type="match status" value="1"/>
</dbReference>
<keyword evidence="10" id="KW-1133">Transmembrane helix</keyword>
<evidence type="ECO:0000256" key="14">
    <source>
        <dbReference type="ARBA" id="ARBA00026104"/>
    </source>
</evidence>
<organism evidence="16 17">
    <name type="scientific">Aureococcus anophagefferens</name>
    <name type="common">Harmful bloom alga</name>
    <dbReference type="NCBI Taxonomy" id="44056"/>
    <lineage>
        <taxon>Eukaryota</taxon>
        <taxon>Sar</taxon>
        <taxon>Stramenopiles</taxon>
        <taxon>Ochrophyta</taxon>
        <taxon>Pelagophyceae</taxon>
        <taxon>Pelagomonadales</taxon>
        <taxon>Pelagomonadaceae</taxon>
        <taxon>Aureococcus</taxon>
    </lineage>
</organism>
<evidence type="ECO:0000256" key="3">
    <source>
        <dbReference type="ARBA" id="ARBA00022475"/>
    </source>
</evidence>
<dbReference type="EC" id="3.1.1.116" evidence="14"/>
<keyword evidence="4" id="KW-0597">Phosphoprotein</keyword>
<dbReference type="InterPro" id="IPR052214">
    <property type="entry name" value="DAG_Lipase-Related"/>
</dbReference>
<evidence type="ECO:0000313" key="17">
    <source>
        <dbReference type="Proteomes" id="UP001363151"/>
    </source>
</evidence>